<evidence type="ECO:0000256" key="1">
    <source>
        <dbReference type="SAM" id="Phobius"/>
    </source>
</evidence>
<keyword evidence="1" id="KW-0812">Transmembrane</keyword>
<keyword evidence="1" id="KW-1133">Transmembrane helix</keyword>
<dbReference type="AlphaFoldDB" id="A0A0L0BP83"/>
<comment type="caution">
    <text evidence="2">The sequence shown here is derived from an EMBL/GenBank/DDBJ whole genome shotgun (WGS) entry which is preliminary data.</text>
</comment>
<dbReference type="Proteomes" id="UP000037069">
    <property type="component" value="Unassembled WGS sequence"/>
</dbReference>
<keyword evidence="3" id="KW-1185">Reference proteome</keyword>
<feature type="transmembrane region" description="Helical" evidence="1">
    <location>
        <begin position="73"/>
        <end position="91"/>
    </location>
</feature>
<feature type="transmembrane region" description="Helical" evidence="1">
    <location>
        <begin position="40"/>
        <end position="61"/>
    </location>
</feature>
<sequence length="165" mass="19226">MSPDIKLKHKEFFNIPKKTFAVVGIDPLAENDNDIIKHPFICCGYYLLTFIFVLACIDFSVVNLDSMNEHTTISVLNQLILVLWKIAVFWIKRQRICKLIKDIWRWNEEGESGILNTQLSQLLQNSSSLERGIILQIFEIVIYSLKGDWMYIKSEEIHLLTGLEH</sequence>
<organism evidence="2 3">
    <name type="scientific">Lucilia cuprina</name>
    <name type="common">Green bottle fly</name>
    <name type="synonym">Australian sheep blowfly</name>
    <dbReference type="NCBI Taxonomy" id="7375"/>
    <lineage>
        <taxon>Eukaryota</taxon>
        <taxon>Metazoa</taxon>
        <taxon>Ecdysozoa</taxon>
        <taxon>Arthropoda</taxon>
        <taxon>Hexapoda</taxon>
        <taxon>Insecta</taxon>
        <taxon>Pterygota</taxon>
        <taxon>Neoptera</taxon>
        <taxon>Endopterygota</taxon>
        <taxon>Diptera</taxon>
        <taxon>Brachycera</taxon>
        <taxon>Muscomorpha</taxon>
        <taxon>Oestroidea</taxon>
        <taxon>Calliphoridae</taxon>
        <taxon>Luciliinae</taxon>
        <taxon>Lucilia</taxon>
    </lineage>
</organism>
<accession>A0A0L0BP83</accession>
<evidence type="ECO:0000313" key="2">
    <source>
        <dbReference type="EMBL" id="KNC21831.1"/>
    </source>
</evidence>
<reference evidence="2 3" key="1">
    <citation type="journal article" date="2015" name="Nat. Commun.">
        <title>Lucilia cuprina genome unlocks parasitic fly biology to underpin future interventions.</title>
        <authorList>
            <person name="Anstead C.A."/>
            <person name="Korhonen P.K."/>
            <person name="Young N.D."/>
            <person name="Hall R.S."/>
            <person name="Jex A.R."/>
            <person name="Murali S.C."/>
            <person name="Hughes D.S."/>
            <person name="Lee S.F."/>
            <person name="Perry T."/>
            <person name="Stroehlein A.J."/>
            <person name="Ansell B.R."/>
            <person name="Breugelmans B."/>
            <person name="Hofmann A."/>
            <person name="Qu J."/>
            <person name="Dugan S."/>
            <person name="Lee S.L."/>
            <person name="Chao H."/>
            <person name="Dinh H."/>
            <person name="Han Y."/>
            <person name="Doddapaneni H.V."/>
            <person name="Worley K.C."/>
            <person name="Muzny D.M."/>
            <person name="Ioannidis P."/>
            <person name="Waterhouse R.M."/>
            <person name="Zdobnov E.M."/>
            <person name="James P.J."/>
            <person name="Bagnall N.H."/>
            <person name="Kotze A.C."/>
            <person name="Gibbs R.A."/>
            <person name="Richards S."/>
            <person name="Batterham P."/>
            <person name="Gasser R.B."/>
        </authorList>
    </citation>
    <scope>NUCLEOTIDE SEQUENCE [LARGE SCALE GENOMIC DNA]</scope>
    <source>
        <strain evidence="2 3">LS</strain>
        <tissue evidence="2">Full body</tissue>
    </source>
</reference>
<name>A0A0L0BP83_LUCCU</name>
<protein>
    <submittedName>
        <fullName evidence="2">Uncharacterized protein</fullName>
    </submittedName>
</protein>
<proteinExistence type="predicted"/>
<gene>
    <name evidence="2" type="ORF">FF38_03228</name>
</gene>
<keyword evidence="1" id="KW-0472">Membrane</keyword>
<evidence type="ECO:0000313" key="3">
    <source>
        <dbReference type="Proteomes" id="UP000037069"/>
    </source>
</evidence>
<dbReference type="EMBL" id="JRES01001578">
    <property type="protein sequence ID" value="KNC21831.1"/>
    <property type="molecule type" value="Genomic_DNA"/>
</dbReference>